<evidence type="ECO:0000259" key="2">
    <source>
        <dbReference type="PROSITE" id="PS51202"/>
    </source>
</evidence>
<dbReference type="InterPro" id="IPR036721">
    <property type="entry name" value="RCK_C_sf"/>
</dbReference>
<dbReference type="GO" id="GO:0008324">
    <property type="term" value="F:monoatomic cation transmembrane transporter activity"/>
    <property type="evidence" value="ECO:0007669"/>
    <property type="project" value="InterPro"/>
</dbReference>
<dbReference type="PANTHER" id="PTHR43833:SF7">
    <property type="entry name" value="KTR SYSTEM POTASSIUM UPTAKE PROTEIN C"/>
    <property type="match status" value="1"/>
</dbReference>
<dbReference type="PROSITE" id="PS51202">
    <property type="entry name" value="RCK_C"/>
    <property type="match status" value="1"/>
</dbReference>
<dbReference type="PROSITE" id="PS51201">
    <property type="entry name" value="RCK_N"/>
    <property type="match status" value="1"/>
</dbReference>
<dbReference type="InterPro" id="IPR003148">
    <property type="entry name" value="RCK_N"/>
</dbReference>
<dbReference type="KEGG" id="bpro:PMF13cell1_03673"/>
<evidence type="ECO:0000259" key="1">
    <source>
        <dbReference type="PROSITE" id="PS51201"/>
    </source>
</evidence>
<name>A0A4P6M413_9FIRM</name>
<feature type="domain" description="RCK N-terminal" evidence="1">
    <location>
        <begin position="6"/>
        <end position="122"/>
    </location>
</feature>
<evidence type="ECO:0000313" key="4">
    <source>
        <dbReference type="Proteomes" id="UP000289794"/>
    </source>
</evidence>
<accession>A0A4P6M413</accession>
<dbReference type="Proteomes" id="UP000289794">
    <property type="component" value="Chromosome"/>
</dbReference>
<reference evidence="3 4" key="1">
    <citation type="submission" date="2019-01" db="EMBL/GenBank/DDBJ databases">
        <title>PMF-metabolizing Aryl O-demethylase.</title>
        <authorList>
            <person name="Kim M."/>
        </authorList>
    </citation>
    <scope>NUCLEOTIDE SEQUENCE [LARGE SCALE GENOMIC DNA]</scope>
    <source>
        <strain evidence="3 4">PMF1</strain>
    </source>
</reference>
<dbReference type="SUPFAM" id="SSF51735">
    <property type="entry name" value="NAD(P)-binding Rossmann-fold domains"/>
    <property type="match status" value="1"/>
</dbReference>
<dbReference type="Pfam" id="PF02080">
    <property type="entry name" value="TrkA_C"/>
    <property type="match status" value="1"/>
</dbReference>
<dbReference type="EMBL" id="CP035945">
    <property type="protein sequence ID" value="QBE98107.1"/>
    <property type="molecule type" value="Genomic_DNA"/>
</dbReference>
<dbReference type="InterPro" id="IPR036291">
    <property type="entry name" value="NAD(P)-bd_dom_sf"/>
</dbReference>
<gene>
    <name evidence="3" type="primary">ktrA_3</name>
    <name evidence="3" type="ORF">PMF13cell1_03673</name>
</gene>
<feature type="domain" description="RCK C-terminal" evidence="2">
    <location>
        <begin position="138"/>
        <end position="222"/>
    </location>
</feature>
<dbReference type="Gene3D" id="3.40.50.720">
    <property type="entry name" value="NAD(P)-binding Rossmann-like Domain"/>
    <property type="match status" value="1"/>
</dbReference>
<dbReference type="InterPro" id="IPR050721">
    <property type="entry name" value="Trk_Ktr_HKT_K-transport"/>
</dbReference>
<dbReference type="AlphaFoldDB" id="A0A4P6M413"/>
<protein>
    <submittedName>
        <fullName evidence="3">Ktr system potassium uptake protein A</fullName>
    </submittedName>
</protein>
<organism evidence="3 4">
    <name type="scientific">Blautia producta</name>
    <dbReference type="NCBI Taxonomy" id="33035"/>
    <lineage>
        <taxon>Bacteria</taxon>
        <taxon>Bacillati</taxon>
        <taxon>Bacillota</taxon>
        <taxon>Clostridia</taxon>
        <taxon>Lachnospirales</taxon>
        <taxon>Lachnospiraceae</taxon>
        <taxon>Blautia</taxon>
    </lineage>
</organism>
<evidence type="ECO:0000313" key="3">
    <source>
        <dbReference type="EMBL" id="QBE98107.1"/>
    </source>
</evidence>
<dbReference type="InterPro" id="IPR006037">
    <property type="entry name" value="RCK_C"/>
</dbReference>
<dbReference type="SUPFAM" id="SSF116726">
    <property type="entry name" value="TrkA C-terminal domain-like"/>
    <property type="match status" value="1"/>
</dbReference>
<proteinExistence type="predicted"/>
<dbReference type="GO" id="GO:0006813">
    <property type="term" value="P:potassium ion transport"/>
    <property type="evidence" value="ECO:0007669"/>
    <property type="project" value="InterPro"/>
</dbReference>
<dbReference type="RefSeq" id="WP_130181650.1">
    <property type="nucleotide sequence ID" value="NZ_CP035945.1"/>
</dbReference>
<sequence>MKKIKPVSFGVIGLGRFGTALAKSLAESGKEVIVIDCNEDKVRELRHFTEHAFVAENLTKETLEEIGIQNCDTVIVCIGEKIDTSILTTLHVVSLNVPHVIAKALSQDQGAVLEKIGAEVVYPERDMALRLGKRLVSQNFLDYISLDNEVEIQQIPVTEAMIGRSVQETDIRQQYGLNIIAIEREHVTEIEVSPQYRFSEGDIIVVIGKAENIKRFADFAGKA</sequence>
<dbReference type="Pfam" id="PF02254">
    <property type="entry name" value="TrkA_N"/>
    <property type="match status" value="1"/>
</dbReference>
<dbReference type="PANTHER" id="PTHR43833">
    <property type="entry name" value="POTASSIUM CHANNEL PROTEIN 2-RELATED-RELATED"/>
    <property type="match status" value="1"/>
</dbReference>
<dbReference type="Gene3D" id="3.30.70.1450">
    <property type="entry name" value="Regulator of K+ conductance, C-terminal domain"/>
    <property type="match status" value="1"/>
</dbReference>